<dbReference type="EMBL" id="LQQY01000045">
    <property type="protein sequence ID" value="KZE43932.1"/>
    <property type="molecule type" value="Genomic_DNA"/>
</dbReference>
<name>A0A165IP94_9BACI</name>
<dbReference type="Proteomes" id="UP000076510">
    <property type="component" value="Unassembled WGS sequence"/>
</dbReference>
<feature type="compositionally biased region" description="Basic and acidic residues" evidence="1">
    <location>
        <begin position="59"/>
        <end position="72"/>
    </location>
</feature>
<dbReference type="SUPFAM" id="SSF54427">
    <property type="entry name" value="NTF2-like"/>
    <property type="match status" value="1"/>
</dbReference>
<evidence type="ECO:0000313" key="3">
    <source>
        <dbReference type="EMBL" id="KZE43932.1"/>
    </source>
</evidence>
<evidence type="ECO:0000259" key="2">
    <source>
        <dbReference type="Pfam" id="PF13474"/>
    </source>
</evidence>
<dbReference type="PROSITE" id="PS51257">
    <property type="entry name" value="PROKAR_LIPOPROTEIN"/>
    <property type="match status" value="1"/>
</dbReference>
<sequence length="199" mass="22786">MSKQHWKKIMLGIGISTLLLGACSADEEKKEDKKTSEESKADESKKSEEQVQQELPTSENDKIVERAQKLEEAEGIPAEDKEELTQTFDQYIKTFNEKDYDAYMNLISKQPINFKYEDEEKYVKQIFDSVDSKRTAENVKIINFNEAKADVYAEISATTKDPDSGKEVTRSGRQVTVFKSQDDGWKVVAIFFQASDNEE</sequence>
<proteinExistence type="predicted"/>
<feature type="domain" description="SnoaL-like" evidence="2">
    <location>
        <begin position="86"/>
        <end position="188"/>
    </location>
</feature>
<feature type="compositionally biased region" description="Basic and acidic residues" evidence="1">
    <location>
        <begin position="26"/>
        <end position="49"/>
    </location>
</feature>
<organism evidence="3 4">
    <name type="scientific">Rossellomorea marisflavi</name>
    <dbReference type="NCBI Taxonomy" id="189381"/>
    <lineage>
        <taxon>Bacteria</taxon>
        <taxon>Bacillati</taxon>
        <taxon>Bacillota</taxon>
        <taxon>Bacilli</taxon>
        <taxon>Bacillales</taxon>
        <taxon>Bacillaceae</taxon>
        <taxon>Rossellomorea</taxon>
    </lineage>
</organism>
<gene>
    <name evidence="3" type="ORF">AV649_08810</name>
</gene>
<dbReference type="AlphaFoldDB" id="A0A165IP94"/>
<dbReference type="OrthoDB" id="2839093at2"/>
<feature type="region of interest" description="Disordered" evidence="1">
    <location>
        <begin position="26"/>
        <end position="83"/>
    </location>
</feature>
<evidence type="ECO:0000256" key="1">
    <source>
        <dbReference type="SAM" id="MobiDB-lite"/>
    </source>
</evidence>
<evidence type="ECO:0000313" key="4">
    <source>
        <dbReference type="Proteomes" id="UP000076510"/>
    </source>
</evidence>
<dbReference type="InterPro" id="IPR032710">
    <property type="entry name" value="NTF2-like_dom_sf"/>
</dbReference>
<dbReference type="Gene3D" id="3.10.450.50">
    <property type="match status" value="1"/>
</dbReference>
<dbReference type="InterPro" id="IPR037401">
    <property type="entry name" value="SnoaL-like"/>
</dbReference>
<dbReference type="RefSeq" id="WP_053072421.1">
    <property type="nucleotide sequence ID" value="NZ_JBDOCU010000005.1"/>
</dbReference>
<comment type="caution">
    <text evidence="3">The sequence shown here is derived from an EMBL/GenBank/DDBJ whole genome shotgun (WGS) entry which is preliminary data.</text>
</comment>
<protein>
    <recommendedName>
        <fullName evidence="2">SnoaL-like domain-containing protein</fullName>
    </recommendedName>
</protein>
<dbReference type="Pfam" id="PF13474">
    <property type="entry name" value="SnoaL_3"/>
    <property type="match status" value="1"/>
</dbReference>
<reference evidence="4" key="1">
    <citation type="submission" date="2016-01" db="EMBL/GenBank/DDBJ databases">
        <title>Whole genome sequencing of Bhargavaea cecembensis T14.</title>
        <authorList>
            <person name="Hong K.W."/>
        </authorList>
    </citation>
    <scope>NUCLEOTIDE SEQUENCE [LARGE SCALE GENOMIC DNA]</scope>
    <source>
        <strain evidence="4">M19</strain>
    </source>
</reference>
<accession>A0A165IP94</accession>